<accession>A0ABM9CIW9</accession>
<dbReference type="EMBL" id="CAKMMF010000023">
    <property type="protein sequence ID" value="CAH1214620.1"/>
    <property type="molecule type" value="Genomic_DNA"/>
</dbReference>
<reference evidence="3" key="1">
    <citation type="submission" date="2022-01" db="EMBL/GenBank/DDBJ databases">
        <authorList>
            <person name="Criscuolo A."/>
        </authorList>
    </citation>
    <scope>NUCLEOTIDE SEQUENCE</scope>
    <source>
        <strain evidence="3">CIP111893</strain>
    </source>
</reference>
<keyword evidence="4" id="KW-1185">Reference proteome</keyword>
<evidence type="ECO:0000256" key="1">
    <source>
        <dbReference type="ARBA" id="ARBA00022763"/>
    </source>
</evidence>
<evidence type="ECO:0000256" key="2">
    <source>
        <dbReference type="ARBA" id="ARBA00023204"/>
    </source>
</evidence>
<dbReference type="Gene3D" id="1.10.1670.40">
    <property type="match status" value="1"/>
</dbReference>
<sequence>MFLIFYLGRQNVLSFGDSGLNRAAEWLYAAKDSGGQSQLQRKHPDWQPYCTVVSLYLWEAVNFGLLQGEPL</sequence>
<dbReference type="RefSeq" id="WP_236344182.1">
    <property type="nucleotide sequence ID" value="NZ_CAKMMF010000023.1"/>
</dbReference>
<proteinExistence type="predicted"/>
<name>A0ABM9CIW9_9BACL</name>
<organism evidence="3 4">
    <name type="scientific">Paenibacillus plantiphilus</name>
    <dbReference type="NCBI Taxonomy" id="2905650"/>
    <lineage>
        <taxon>Bacteria</taxon>
        <taxon>Bacillati</taxon>
        <taxon>Bacillota</taxon>
        <taxon>Bacilli</taxon>
        <taxon>Bacillales</taxon>
        <taxon>Paenibacillaceae</taxon>
        <taxon>Paenibacillus</taxon>
    </lineage>
</organism>
<evidence type="ECO:0000313" key="4">
    <source>
        <dbReference type="Proteomes" id="UP000838686"/>
    </source>
</evidence>
<gene>
    <name evidence="3" type="ORF">PAECIP111893_03824</name>
</gene>
<evidence type="ECO:0000313" key="3">
    <source>
        <dbReference type="EMBL" id="CAH1214620.1"/>
    </source>
</evidence>
<dbReference type="PANTHER" id="PTHR43003">
    <property type="entry name" value="DNA-3-METHYLADENINE GLYCOSYLASE"/>
    <property type="match status" value="1"/>
</dbReference>
<keyword evidence="1" id="KW-0227">DNA damage</keyword>
<comment type="caution">
    <text evidence="3">The sequence shown here is derived from an EMBL/GenBank/DDBJ whole genome shotgun (WGS) entry which is preliminary data.</text>
</comment>
<keyword evidence="2" id="KW-0234">DNA repair</keyword>
<protein>
    <submittedName>
        <fullName evidence="3">Uncharacterized protein</fullName>
    </submittedName>
</protein>
<dbReference type="InterPro" id="IPR051912">
    <property type="entry name" value="Alkylbase_DNA_Glycosylase/TA"/>
</dbReference>
<dbReference type="PANTHER" id="PTHR43003:SF5">
    <property type="entry name" value="DNA-3-METHYLADENINE GLYCOSYLASE"/>
    <property type="match status" value="1"/>
</dbReference>
<dbReference type="Proteomes" id="UP000838686">
    <property type="component" value="Unassembled WGS sequence"/>
</dbReference>